<dbReference type="Proteomes" id="UP000612282">
    <property type="component" value="Unassembled WGS sequence"/>
</dbReference>
<accession>A0ABQ3XIS2</accession>
<protein>
    <submittedName>
        <fullName evidence="2">Uncharacterized protein</fullName>
    </submittedName>
</protein>
<feature type="region of interest" description="Disordered" evidence="1">
    <location>
        <begin position="90"/>
        <end position="109"/>
    </location>
</feature>
<evidence type="ECO:0000313" key="3">
    <source>
        <dbReference type="Proteomes" id="UP000612282"/>
    </source>
</evidence>
<proteinExistence type="predicted"/>
<sequence>MHHTTGGEHVQFREDLARRAGPEVDQSGQGLGDTQGALHHGIGDRSPAYLIEIEGVAFQGRARDRDAQADFGGDRTAVLAQGAVPVRGVDGLAGGGEGGPDIGQIEQRG</sequence>
<evidence type="ECO:0000313" key="2">
    <source>
        <dbReference type="EMBL" id="GID58373.1"/>
    </source>
</evidence>
<comment type="caution">
    <text evidence="2">The sequence shown here is derived from an EMBL/GenBank/DDBJ whole genome shotgun (WGS) entry which is preliminary data.</text>
</comment>
<dbReference type="EMBL" id="BOMG01000084">
    <property type="protein sequence ID" value="GID58373.1"/>
    <property type="molecule type" value="Genomic_DNA"/>
</dbReference>
<reference evidence="2 3" key="1">
    <citation type="submission" date="2021-01" db="EMBL/GenBank/DDBJ databases">
        <title>Whole genome shotgun sequence of Actinoplanes couchii NBRC 106145.</title>
        <authorList>
            <person name="Komaki H."/>
            <person name="Tamura T."/>
        </authorList>
    </citation>
    <scope>NUCLEOTIDE SEQUENCE [LARGE SCALE GENOMIC DNA]</scope>
    <source>
        <strain evidence="2 3">NBRC 106145</strain>
    </source>
</reference>
<feature type="compositionally biased region" description="Basic and acidic residues" evidence="1">
    <location>
        <begin position="10"/>
        <end position="22"/>
    </location>
</feature>
<feature type="region of interest" description="Disordered" evidence="1">
    <location>
        <begin position="1"/>
        <end position="44"/>
    </location>
</feature>
<organism evidence="2 3">
    <name type="scientific">Actinoplanes couchii</name>
    <dbReference type="NCBI Taxonomy" id="403638"/>
    <lineage>
        <taxon>Bacteria</taxon>
        <taxon>Bacillati</taxon>
        <taxon>Actinomycetota</taxon>
        <taxon>Actinomycetes</taxon>
        <taxon>Micromonosporales</taxon>
        <taxon>Micromonosporaceae</taxon>
        <taxon>Actinoplanes</taxon>
    </lineage>
</organism>
<evidence type="ECO:0000256" key="1">
    <source>
        <dbReference type="SAM" id="MobiDB-lite"/>
    </source>
</evidence>
<gene>
    <name evidence="2" type="ORF">Aco03nite_067770</name>
</gene>
<feature type="compositionally biased region" description="Gly residues" evidence="1">
    <location>
        <begin position="91"/>
        <end position="101"/>
    </location>
</feature>
<keyword evidence="3" id="KW-1185">Reference proteome</keyword>
<name>A0ABQ3XIS2_9ACTN</name>